<evidence type="ECO:0000313" key="1">
    <source>
        <dbReference type="EMBL" id="CAF1112356.1"/>
    </source>
</evidence>
<protein>
    <submittedName>
        <fullName evidence="1">Uncharacterized protein</fullName>
    </submittedName>
</protein>
<comment type="caution">
    <text evidence="1">The sequence shown here is derived from an EMBL/GenBank/DDBJ whole genome shotgun (WGS) entry which is preliminary data.</text>
</comment>
<accession>A0A814PZB3</accession>
<dbReference type="AlphaFoldDB" id="A0A814PZB3"/>
<sequence length="171" mass="19701">MELHLSQVLSNWNEVEVRTVPNVMYQVVCPTNNTDEGIEYRFHWFLDCSETYIHNHRYAFDTYCLQGEYEERLWEISDDRSGTFTYTFPRTSGNKFGNTLHLEPNQYHSIVPIGGANSKILTFVARRLCSTAAETTFVLSSSDSIQAPTDEIRPATAEERQLIHEKLISLS</sequence>
<dbReference type="Proteomes" id="UP000663828">
    <property type="component" value="Unassembled WGS sequence"/>
</dbReference>
<reference evidence="1" key="1">
    <citation type="submission" date="2021-02" db="EMBL/GenBank/DDBJ databases">
        <authorList>
            <person name="Nowell W R."/>
        </authorList>
    </citation>
    <scope>NUCLEOTIDE SEQUENCE</scope>
</reference>
<organism evidence="1 2">
    <name type="scientific">Adineta ricciae</name>
    <name type="common">Rotifer</name>
    <dbReference type="NCBI Taxonomy" id="249248"/>
    <lineage>
        <taxon>Eukaryota</taxon>
        <taxon>Metazoa</taxon>
        <taxon>Spiralia</taxon>
        <taxon>Gnathifera</taxon>
        <taxon>Rotifera</taxon>
        <taxon>Eurotatoria</taxon>
        <taxon>Bdelloidea</taxon>
        <taxon>Adinetida</taxon>
        <taxon>Adinetidae</taxon>
        <taxon>Adineta</taxon>
    </lineage>
</organism>
<dbReference type="InterPro" id="IPR011051">
    <property type="entry name" value="RmlC_Cupin_sf"/>
</dbReference>
<dbReference type="SUPFAM" id="SSF51182">
    <property type="entry name" value="RmlC-like cupins"/>
    <property type="match status" value="1"/>
</dbReference>
<keyword evidence="2" id="KW-1185">Reference proteome</keyword>
<dbReference type="EMBL" id="CAJNOR010001277">
    <property type="protein sequence ID" value="CAF1112356.1"/>
    <property type="molecule type" value="Genomic_DNA"/>
</dbReference>
<evidence type="ECO:0000313" key="2">
    <source>
        <dbReference type="Proteomes" id="UP000663828"/>
    </source>
</evidence>
<gene>
    <name evidence="1" type="ORF">XAT740_LOCUS18933</name>
</gene>
<proteinExistence type="predicted"/>
<name>A0A814PZB3_ADIRI</name>